<organism evidence="1 2">
    <name type="scientific">Camellia lanceoleosa</name>
    <dbReference type="NCBI Taxonomy" id="1840588"/>
    <lineage>
        <taxon>Eukaryota</taxon>
        <taxon>Viridiplantae</taxon>
        <taxon>Streptophyta</taxon>
        <taxon>Embryophyta</taxon>
        <taxon>Tracheophyta</taxon>
        <taxon>Spermatophyta</taxon>
        <taxon>Magnoliopsida</taxon>
        <taxon>eudicotyledons</taxon>
        <taxon>Gunneridae</taxon>
        <taxon>Pentapetalae</taxon>
        <taxon>asterids</taxon>
        <taxon>Ericales</taxon>
        <taxon>Theaceae</taxon>
        <taxon>Camellia</taxon>
    </lineage>
</organism>
<evidence type="ECO:0000313" key="2">
    <source>
        <dbReference type="Proteomes" id="UP001060215"/>
    </source>
</evidence>
<comment type="caution">
    <text evidence="1">The sequence shown here is derived from an EMBL/GenBank/DDBJ whole genome shotgun (WGS) entry which is preliminary data.</text>
</comment>
<reference evidence="1 2" key="1">
    <citation type="journal article" date="2022" name="Plant J.">
        <title>Chromosome-level genome of Camellia lanceoleosa provides a valuable resource for understanding genome evolution and self-incompatibility.</title>
        <authorList>
            <person name="Gong W."/>
            <person name="Xiao S."/>
            <person name="Wang L."/>
            <person name="Liao Z."/>
            <person name="Chang Y."/>
            <person name="Mo W."/>
            <person name="Hu G."/>
            <person name="Li W."/>
            <person name="Zhao G."/>
            <person name="Zhu H."/>
            <person name="Hu X."/>
            <person name="Ji K."/>
            <person name="Xiang X."/>
            <person name="Song Q."/>
            <person name="Yuan D."/>
            <person name="Jin S."/>
            <person name="Zhang L."/>
        </authorList>
    </citation>
    <scope>NUCLEOTIDE SEQUENCE [LARGE SCALE GENOMIC DNA]</scope>
    <source>
        <strain evidence="1">SQ_2022a</strain>
    </source>
</reference>
<dbReference type="Proteomes" id="UP001060215">
    <property type="component" value="Chromosome 8"/>
</dbReference>
<name>A0ACC0GGA2_9ERIC</name>
<dbReference type="EMBL" id="CM045765">
    <property type="protein sequence ID" value="KAI8000197.1"/>
    <property type="molecule type" value="Genomic_DNA"/>
</dbReference>
<sequence length="164" mass="17214">MFFSRGCGVFGSVFPAVGVASCCSRGCGVSPGGKCSVFGSLDFLIHRGVEFSFGAFGGRSWRVHLGSEGDSVLSLGISHSGSSHFSGLLDRRLVFNSNSSTEVELRGWCCSPVIFFAGGEYWLCVVEAFSPFMGVVSSIHCGASGLARSSPVVISSGWFFHGSD</sequence>
<keyword evidence="2" id="KW-1185">Reference proteome</keyword>
<gene>
    <name evidence="1" type="ORF">LOK49_LG09G01041</name>
</gene>
<evidence type="ECO:0000313" key="1">
    <source>
        <dbReference type="EMBL" id="KAI8000197.1"/>
    </source>
</evidence>
<protein>
    <submittedName>
        <fullName evidence="1">Uncharacterized protein</fullName>
    </submittedName>
</protein>
<proteinExistence type="predicted"/>
<accession>A0ACC0GGA2</accession>